<gene>
    <name evidence="3" type="ORF">ACFPFW_08945</name>
</gene>
<proteinExistence type="predicted"/>
<feature type="transmembrane region" description="Helical" evidence="1">
    <location>
        <begin position="84"/>
        <end position="103"/>
    </location>
</feature>
<keyword evidence="1" id="KW-0812">Transmembrane</keyword>
<evidence type="ECO:0000259" key="2">
    <source>
        <dbReference type="Pfam" id="PF07331"/>
    </source>
</evidence>
<feature type="domain" description="DUF1468" evidence="2">
    <location>
        <begin position="8"/>
        <end position="156"/>
    </location>
</feature>
<comment type="caution">
    <text evidence="3">The sequence shown here is derived from an EMBL/GenBank/DDBJ whole genome shotgun (WGS) entry which is preliminary data.</text>
</comment>
<dbReference type="RefSeq" id="WP_114957628.1">
    <property type="nucleotide sequence ID" value="NZ_JBHSJF010000006.1"/>
</dbReference>
<keyword evidence="4" id="KW-1185">Reference proteome</keyword>
<feature type="transmembrane region" description="Helical" evidence="1">
    <location>
        <begin position="109"/>
        <end position="126"/>
    </location>
</feature>
<reference evidence="4" key="1">
    <citation type="journal article" date="2019" name="Int. J. Syst. Evol. Microbiol.">
        <title>The Global Catalogue of Microorganisms (GCM) 10K type strain sequencing project: providing services to taxonomists for standard genome sequencing and annotation.</title>
        <authorList>
            <consortium name="The Broad Institute Genomics Platform"/>
            <consortium name="The Broad Institute Genome Sequencing Center for Infectious Disease"/>
            <person name="Wu L."/>
            <person name="Ma J."/>
        </authorList>
    </citation>
    <scope>NUCLEOTIDE SEQUENCE [LARGE SCALE GENOMIC DNA]</scope>
    <source>
        <strain evidence="4">CGMCC 1.16444</strain>
    </source>
</reference>
<keyword evidence="1" id="KW-0472">Membrane</keyword>
<evidence type="ECO:0000313" key="4">
    <source>
        <dbReference type="Proteomes" id="UP001595796"/>
    </source>
</evidence>
<keyword evidence="1" id="KW-1133">Transmembrane helix</keyword>
<dbReference type="Pfam" id="PF07331">
    <property type="entry name" value="TctB"/>
    <property type="match status" value="1"/>
</dbReference>
<dbReference type="Proteomes" id="UP001595796">
    <property type="component" value="Unassembled WGS sequence"/>
</dbReference>
<sequence>MDRDILCGVIAFAIALAYLTAAATIPETAIGDTVGAAGVPHLLGYGLAIMSALYVGQRLLVLRAGIGPTADEEGDSRGVFDHPLAAFAWAAGAVAICAVFIFFFETTGYFLSVALLIFAMCVYQGVKPDIRLAAISIGGAVVFWLIFVMLLDVHMPLGIWADLI</sequence>
<feature type="transmembrane region" description="Helical" evidence="1">
    <location>
        <begin position="38"/>
        <end position="56"/>
    </location>
</feature>
<organism evidence="3 4">
    <name type="scientific">Flaviflagellibacter deserti</name>
    <dbReference type="NCBI Taxonomy" id="2267266"/>
    <lineage>
        <taxon>Bacteria</taxon>
        <taxon>Pseudomonadati</taxon>
        <taxon>Pseudomonadota</taxon>
        <taxon>Alphaproteobacteria</taxon>
        <taxon>Hyphomicrobiales</taxon>
        <taxon>Flaviflagellibacter</taxon>
    </lineage>
</organism>
<feature type="transmembrane region" description="Helical" evidence="1">
    <location>
        <begin position="133"/>
        <end position="151"/>
    </location>
</feature>
<accession>A0ABV9Z5J6</accession>
<evidence type="ECO:0000313" key="3">
    <source>
        <dbReference type="EMBL" id="MFC5068141.1"/>
    </source>
</evidence>
<dbReference type="EMBL" id="JBHSJF010000006">
    <property type="protein sequence ID" value="MFC5068141.1"/>
    <property type="molecule type" value="Genomic_DNA"/>
</dbReference>
<evidence type="ECO:0000256" key="1">
    <source>
        <dbReference type="SAM" id="Phobius"/>
    </source>
</evidence>
<name>A0ABV9Z5J6_9HYPH</name>
<protein>
    <submittedName>
        <fullName evidence="3">Tripartite tricarboxylate transporter TctB family protein</fullName>
    </submittedName>
</protein>
<dbReference type="InterPro" id="IPR009936">
    <property type="entry name" value="DUF1468"/>
</dbReference>